<evidence type="ECO:0000256" key="1">
    <source>
        <dbReference type="SAM" id="SignalP"/>
    </source>
</evidence>
<organism evidence="2 3">
    <name type="scientific">Pedobacter chitinilyticus</name>
    <dbReference type="NCBI Taxonomy" id="2233776"/>
    <lineage>
        <taxon>Bacteria</taxon>
        <taxon>Pseudomonadati</taxon>
        <taxon>Bacteroidota</taxon>
        <taxon>Sphingobacteriia</taxon>
        <taxon>Sphingobacteriales</taxon>
        <taxon>Sphingobacteriaceae</taxon>
        <taxon>Pedobacter</taxon>
    </lineage>
</organism>
<keyword evidence="3" id="KW-1185">Reference proteome</keyword>
<proteinExistence type="predicted"/>
<evidence type="ECO:0000313" key="3">
    <source>
        <dbReference type="Proteomes" id="UP000284120"/>
    </source>
</evidence>
<dbReference type="RefSeq" id="WP_113648951.1">
    <property type="nucleotide sequence ID" value="NZ_QMHN01000007.1"/>
</dbReference>
<dbReference type="AlphaFoldDB" id="A0A3S3SPJ2"/>
<evidence type="ECO:0000313" key="2">
    <source>
        <dbReference type="EMBL" id="RWU04356.1"/>
    </source>
</evidence>
<comment type="caution">
    <text evidence="2">The sequence shown here is derived from an EMBL/GenBank/DDBJ whole genome shotgun (WGS) entry which is preliminary data.</text>
</comment>
<feature type="signal peptide" evidence="1">
    <location>
        <begin position="1"/>
        <end position="20"/>
    </location>
</feature>
<dbReference type="Proteomes" id="UP000284120">
    <property type="component" value="Unassembled WGS sequence"/>
</dbReference>
<dbReference type="OrthoDB" id="766269at2"/>
<reference evidence="2 3" key="1">
    <citation type="submission" date="2018-06" db="EMBL/GenBank/DDBJ databases">
        <title>Pedobacter endophyticus sp. nov., an endophytic bacterium isolated from a leaf of Triticum aestivum.</title>
        <authorList>
            <person name="Zhang L."/>
        </authorList>
    </citation>
    <scope>NUCLEOTIDE SEQUENCE [LARGE SCALE GENOMIC DNA]</scope>
    <source>
        <strain evidence="2 3">CM134L-2</strain>
    </source>
</reference>
<protein>
    <recommendedName>
        <fullName evidence="4">Outer membrane protein beta-barrel domain-containing protein</fullName>
    </recommendedName>
</protein>
<evidence type="ECO:0008006" key="4">
    <source>
        <dbReference type="Google" id="ProtNLM"/>
    </source>
</evidence>
<name>A0A3S3SPJ2_9SPHI</name>
<sequence>MKKIIISLGLLLCPFVNVLAQKNKDLSFDNLYFFMQGGVIDDYKTFIQGGAYLQYENHYFRLGVADGTDGRSEDQKRFHKSHNNCECNVDVRALRTFNLEYGKIYRFFRRQQISFSSGFSIVTKIDPDVIFNQNREPWEEEKFKKRTTVGLPYELRYSLMINRGIGIGCSYYGNVNARKSFNAMSIGVALGLF</sequence>
<dbReference type="EMBL" id="SAYW01000007">
    <property type="protein sequence ID" value="RWU04356.1"/>
    <property type="molecule type" value="Genomic_DNA"/>
</dbReference>
<keyword evidence="1" id="KW-0732">Signal</keyword>
<gene>
    <name evidence="2" type="ORF">DPV69_18745</name>
</gene>
<feature type="chain" id="PRO_5018703424" description="Outer membrane protein beta-barrel domain-containing protein" evidence="1">
    <location>
        <begin position="21"/>
        <end position="193"/>
    </location>
</feature>
<accession>A0A3S3SPJ2</accession>